<dbReference type="Proteomes" id="UP000799423">
    <property type="component" value="Unassembled WGS sequence"/>
</dbReference>
<protein>
    <submittedName>
        <fullName evidence="1">Uncharacterized protein</fullName>
    </submittedName>
</protein>
<sequence length="69" mass="8125">MRTRKWSTIVFFNKYKSLTSVNLKYMCVLPDFFSNSLSVNHNDFRTCPPCCNAKNAWLQPFLMIAYCFA</sequence>
<reference evidence="1" key="1">
    <citation type="submission" date="2020-01" db="EMBL/GenBank/DDBJ databases">
        <authorList>
            <consortium name="DOE Joint Genome Institute"/>
            <person name="Haridas S."/>
            <person name="Albert R."/>
            <person name="Binder M."/>
            <person name="Bloem J."/>
            <person name="Labutti K."/>
            <person name="Salamov A."/>
            <person name="Andreopoulos B."/>
            <person name="Baker S.E."/>
            <person name="Barry K."/>
            <person name="Bills G."/>
            <person name="Bluhm B.H."/>
            <person name="Cannon C."/>
            <person name="Castanera R."/>
            <person name="Culley D.E."/>
            <person name="Daum C."/>
            <person name="Ezra D."/>
            <person name="Gonzalez J.B."/>
            <person name="Henrissat B."/>
            <person name="Kuo A."/>
            <person name="Liang C."/>
            <person name="Lipzen A."/>
            <person name="Lutzoni F."/>
            <person name="Magnuson J."/>
            <person name="Mondo S."/>
            <person name="Nolan M."/>
            <person name="Ohm R."/>
            <person name="Pangilinan J."/>
            <person name="Park H.-J."/>
            <person name="Ramirez L."/>
            <person name="Alfaro M."/>
            <person name="Sun H."/>
            <person name="Tritt A."/>
            <person name="Yoshinaga Y."/>
            <person name="Zwiers L.-H."/>
            <person name="Turgeon B.G."/>
            <person name="Goodwin S.B."/>
            <person name="Spatafora J.W."/>
            <person name="Crous P.W."/>
            <person name="Grigoriev I.V."/>
        </authorList>
    </citation>
    <scope>NUCLEOTIDE SEQUENCE</scope>
    <source>
        <strain evidence="1">IPT5</strain>
    </source>
</reference>
<organism evidence="1 2">
    <name type="scientific">Plenodomus tracheiphilus IPT5</name>
    <dbReference type="NCBI Taxonomy" id="1408161"/>
    <lineage>
        <taxon>Eukaryota</taxon>
        <taxon>Fungi</taxon>
        <taxon>Dikarya</taxon>
        <taxon>Ascomycota</taxon>
        <taxon>Pezizomycotina</taxon>
        <taxon>Dothideomycetes</taxon>
        <taxon>Pleosporomycetidae</taxon>
        <taxon>Pleosporales</taxon>
        <taxon>Pleosporineae</taxon>
        <taxon>Leptosphaeriaceae</taxon>
        <taxon>Plenodomus</taxon>
    </lineage>
</organism>
<dbReference type="EMBL" id="MU006314">
    <property type="protein sequence ID" value="KAF2848999.1"/>
    <property type="molecule type" value="Genomic_DNA"/>
</dbReference>
<evidence type="ECO:0000313" key="2">
    <source>
        <dbReference type="Proteomes" id="UP000799423"/>
    </source>
</evidence>
<gene>
    <name evidence="1" type="ORF">T440DRAFT_143826</name>
</gene>
<evidence type="ECO:0000313" key="1">
    <source>
        <dbReference type="EMBL" id="KAF2848999.1"/>
    </source>
</evidence>
<dbReference type="AlphaFoldDB" id="A0A6A7B3R7"/>
<keyword evidence="2" id="KW-1185">Reference proteome</keyword>
<name>A0A6A7B3R7_9PLEO</name>
<proteinExistence type="predicted"/>
<accession>A0A6A7B3R7</accession>